<evidence type="ECO:0000259" key="11">
    <source>
        <dbReference type="Pfam" id="PF14360"/>
    </source>
</evidence>
<evidence type="ECO:0000256" key="9">
    <source>
        <dbReference type="SAM" id="MobiDB-lite"/>
    </source>
</evidence>
<evidence type="ECO:0000313" key="12">
    <source>
        <dbReference type="EMBL" id="KAI1701733.1"/>
    </source>
</evidence>
<evidence type="ECO:0000313" key="13">
    <source>
        <dbReference type="Proteomes" id="UP001201812"/>
    </source>
</evidence>
<dbReference type="AlphaFoldDB" id="A0AAD4MNS0"/>
<protein>
    <submittedName>
        <fullName evidence="12">Phosphatidylcholine:ceramide cholinephosphotransferase 1</fullName>
    </submittedName>
</protein>
<feature type="transmembrane region" description="Helical" evidence="10">
    <location>
        <begin position="270"/>
        <end position="289"/>
    </location>
</feature>
<organism evidence="12 13">
    <name type="scientific">Ditylenchus destructor</name>
    <dbReference type="NCBI Taxonomy" id="166010"/>
    <lineage>
        <taxon>Eukaryota</taxon>
        <taxon>Metazoa</taxon>
        <taxon>Ecdysozoa</taxon>
        <taxon>Nematoda</taxon>
        <taxon>Chromadorea</taxon>
        <taxon>Rhabditida</taxon>
        <taxon>Tylenchina</taxon>
        <taxon>Tylenchomorpha</taxon>
        <taxon>Sphaerularioidea</taxon>
        <taxon>Anguinidae</taxon>
        <taxon>Anguininae</taxon>
        <taxon>Ditylenchus</taxon>
    </lineage>
</organism>
<keyword evidence="6 10" id="KW-1133">Transmembrane helix</keyword>
<evidence type="ECO:0000256" key="3">
    <source>
        <dbReference type="ARBA" id="ARBA00022679"/>
    </source>
</evidence>
<dbReference type="Proteomes" id="UP001201812">
    <property type="component" value="Unassembled WGS sequence"/>
</dbReference>
<dbReference type="GO" id="GO:0047493">
    <property type="term" value="F:ceramide cholinephosphotransferase activity"/>
    <property type="evidence" value="ECO:0007669"/>
    <property type="project" value="TreeGrafter"/>
</dbReference>
<evidence type="ECO:0000256" key="8">
    <source>
        <dbReference type="ARBA" id="ARBA00023136"/>
    </source>
</evidence>
<dbReference type="GO" id="GO:0033188">
    <property type="term" value="F:sphingomyelin synthase activity"/>
    <property type="evidence" value="ECO:0007669"/>
    <property type="project" value="TreeGrafter"/>
</dbReference>
<keyword evidence="5" id="KW-0746">Sphingolipid metabolism</keyword>
<dbReference type="EMBL" id="JAKKPZ010000112">
    <property type="protein sequence ID" value="KAI1701733.1"/>
    <property type="molecule type" value="Genomic_DNA"/>
</dbReference>
<proteinExistence type="inferred from homology"/>
<dbReference type="GO" id="GO:0000139">
    <property type="term" value="C:Golgi membrane"/>
    <property type="evidence" value="ECO:0007669"/>
    <property type="project" value="TreeGrafter"/>
</dbReference>
<dbReference type="Pfam" id="PF14360">
    <property type="entry name" value="PAP2_C"/>
    <property type="match status" value="1"/>
</dbReference>
<evidence type="ECO:0000256" key="5">
    <source>
        <dbReference type="ARBA" id="ARBA00022919"/>
    </source>
</evidence>
<gene>
    <name evidence="12" type="ORF">DdX_15905</name>
</gene>
<name>A0AAD4MNS0_9BILA</name>
<keyword evidence="8 10" id="KW-0472">Membrane</keyword>
<feature type="transmembrane region" description="Helical" evidence="10">
    <location>
        <begin position="234"/>
        <end position="258"/>
    </location>
</feature>
<feature type="domain" description="Sphingomyelin synthase-like" evidence="11">
    <location>
        <begin position="335"/>
        <end position="407"/>
    </location>
</feature>
<evidence type="ECO:0000256" key="4">
    <source>
        <dbReference type="ARBA" id="ARBA00022692"/>
    </source>
</evidence>
<dbReference type="GO" id="GO:0046513">
    <property type="term" value="P:ceramide biosynthetic process"/>
    <property type="evidence" value="ECO:0007669"/>
    <property type="project" value="TreeGrafter"/>
</dbReference>
<sequence>MNLESGSCLYYYSVIASPSPVLRNRRRPRARTQSGKSHNEDDSTHISRPHTYSVPVMPHSGQSSPTPSAASHGHGNRPIAVVNALEGSSIPAATATASTHSPNLSVAVVTRNRGQKTPRQPPSISDTSDDSYLDSLEEGRAPLLANDDGDDDERYNRDDGDGIEHLPPVDYETTDQAALKNARRRIPRERLKAAIAVTMLVVCAMFNDLVLSFIHEKVPETPPLPDIVFENIPYWQGALSLSEYLMLSSFSALMLLTFCHKHRWVVLRRIAIIGALLYGLRCITMFVTQVPVADQNYQCSKKFSPEDRTIWNILMRGLRVLSGLGLNVKGKYILCGDYIYSGHTIVHVTCYLFIKEYTPRRWWPAHYLSLIFSTVGVICLLVSRGHYTIDVVLAYWITTRIFWTYHTLCDNQLLRTQQQGRNHFTKEFWYPLFRFMEGNVVRPIPRRYGLPSPLKNLLTNIRRHNIHNNGGGDRIR</sequence>
<feature type="compositionally biased region" description="Basic and acidic residues" evidence="9">
    <location>
        <begin position="154"/>
        <end position="164"/>
    </location>
</feature>
<evidence type="ECO:0000256" key="2">
    <source>
        <dbReference type="ARBA" id="ARBA00005441"/>
    </source>
</evidence>
<feature type="region of interest" description="Disordered" evidence="9">
    <location>
        <begin position="22"/>
        <end position="75"/>
    </location>
</feature>
<reference evidence="12" key="1">
    <citation type="submission" date="2022-01" db="EMBL/GenBank/DDBJ databases">
        <title>Genome Sequence Resource for Two Populations of Ditylenchus destructor, the Migratory Endoparasitic Phytonematode.</title>
        <authorList>
            <person name="Zhang H."/>
            <person name="Lin R."/>
            <person name="Xie B."/>
        </authorList>
    </citation>
    <scope>NUCLEOTIDE SEQUENCE</scope>
    <source>
        <strain evidence="12">BazhouSP</strain>
    </source>
</reference>
<dbReference type="GO" id="GO:0005886">
    <property type="term" value="C:plasma membrane"/>
    <property type="evidence" value="ECO:0007669"/>
    <property type="project" value="TreeGrafter"/>
</dbReference>
<dbReference type="InterPro" id="IPR045221">
    <property type="entry name" value="Sphingomyelin_synth-like"/>
</dbReference>
<dbReference type="PANTHER" id="PTHR21290:SF27">
    <property type="entry name" value="PHOSPHATIDYLCHOLINE:CERAMIDE CHOLINEPHOSPHOTRANSFERASE 1"/>
    <property type="match status" value="1"/>
</dbReference>
<feature type="compositionally biased region" description="Polar residues" evidence="9">
    <location>
        <begin position="60"/>
        <end position="69"/>
    </location>
</feature>
<accession>A0AAD4MNS0</accession>
<dbReference type="GO" id="GO:0006686">
    <property type="term" value="P:sphingomyelin biosynthetic process"/>
    <property type="evidence" value="ECO:0007669"/>
    <property type="project" value="TreeGrafter"/>
</dbReference>
<evidence type="ECO:0000256" key="1">
    <source>
        <dbReference type="ARBA" id="ARBA00004141"/>
    </source>
</evidence>
<evidence type="ECO:0000256" key="10">
    <source>
        <dbReference type="SAM" id="Phobius"/>
    </source>
</evidence>
<keyword evidence="3" id="KW-0808">Transferase</keyword>
<dbReference type="PANTHER" id="PTHR21290">
    <property type="entry name" value="SPHINGOMYELIN SYNTHETASE"/>
    <property type="match status" value="1"/>
</dbReference>
<keyword evidence="13" id="KW-1185">Reference proteome</keyword>
<dbReference type="GO" id="GO:0005789">
    <property type="term" value="C:endoplasmic reticulum membrane"/>
    <property type="evidence" value="ECO:0007669"/>
    <property type="project" value="TreeGrafter"/>
</dbReference>
<comment type="similarity">
    <text evidence="2">Belongs to the sphingomyelin synthase family.</text>
</comment>
<feature type="transmembrane region" description="Helical" evidence="10">
    <location>
        <begin position="366"/>
        <end position="383"/>
    </location>
</feature>
<feature type="compositionally biased region" description="Acidic residues" evidence="9">
    <location>
        <begin position="127"/>
        <end position="136"/>
    </location>
</feature>
<feature type="transmembrane region" description="Helical" evidence="10">
    <location>
        <begin position="193"/>
        <end position="214"/>
    </location>
</feature>
<evidence type="ECO:0000256" key="6">
    <source>
        <dbReference type="ARBA" id="ARBA00022989"/>
    </source>
</evidence>
<keyword evidence="7" id="KW-0443">Lipid metabolism</keyword>
<feature type="region of interest" description="Disordered" evidence="9">
    <location>
        <begin position="110"/>
        <end position="168"/>
    </location>
</feature>
<keyword evidence="4 10" id="KW-0812">Transmembrane</keyword>
<comment type="caution">
    <text evidence="12">The sequence shown here is derived from an EMBL/GenBank/DDBJ whole genome shotgun (WGS) entry which is preliminary data.</text>
</comment>
<comment type="subcellular location">
    <subcellularLocation>
        <location evidence="1">Membrane</location>
        <topology evidence="1">Multi-pass membrane protein</topology>
    </subcellularLocation>
</comment>
<dbReference type="InterPro" id="IPR025749">
    <property type="entry name" value="Sphingomyelin_synth-like_dom"/>
</dbReference>
<evidence type="ECO:0000256" key="7">
    <source>
        <dbReference type="ARBA" id="ARBA00023098"/>
    </source>
</evidence>